<evidence type="ECO:0000256" key="1">
    <source>
        <dbReference type="SAM" id="Phobius"/>
    </source>
</evidence>
<keyword evidence="1" id="KW-1133">Transmembrane helix</keyword>
<keyword evidence="1" id="KW-0472">Membrane</keyword>
<proteinExistence type="predicted"/>
<dbReference type="Proteomes" id="UP001238805">
    <property type="component" value="Chromosome"/>
</dbReference>
<keyword evidence="3" id="KW-1185">Reference proteome</keyword>
<evidence type="ECO:0000313" key="3">
    <source>
        <dbReference type="Proteomes" id="UP001238805"/>
    </source>
</evidence>
<accession>A0ABY8VMX4</accession>
<name>A0ABY8VMX4_9CORY</name>
<keyword evidence="1" id="KW-0812">Transmembrane</keyword>
<evidence type="ECO:0000313" key="2">
    <source>
        <dbReference type="EMBL" id="WIM70337.1"/>
    </source>
</evidence>
<protein>
    <submittedName>
        <fullName evidence="2">Uncharacterized protein</fullName>
    </submittedName>
</protein>
<feature type="transmembrane region" description="Helical" evidence="1">
    <location>
        <begin position="5"/>
        <end position="23"/>
    </location>
</feature>
<gene>
    <name evidence="2" type="ORF">QP029_00210</name>
</gene>
<reference evidence="2 3" key="1">
    <citation type="submission" date="2023-05" db="EMBL/GenBank/DDBJ databases">
        <title>Corynebacterium suedekumii sp. nov. and Corynebacterium breve sp. nov. isolated from raw cow's milk.</title>
        <authorList>
            <person name="Baer M.K."/>
            <person name="Mehl L."/>
            <person name="Hellmuth R."/>
            <person name="Marke G."/>
            <person name="Lipski A."/>
        </authorList>
    </citation>
    <scope>NUCLEOTIDE SEQUENCE [LARGE SCALE GENOMIC DNA]</scope>
    <source>
        <strain evidence="2 3">LM112</strain>
    </source>
</reference>
<feature type="transmembrane region" description="Helical" evidence="1">
    <location>
        <begin position="29"/>
        <end position="48"/>
    </location>
</feature>
<organism evidence="2 3">
    <name type="scientific">Corynebacterium suedekumii</name>
    <dbReference type="NCBI Taxonomy" id="3049801"/>
    <lineage>
        <taxon>Bacteria</taxon>
        <taxon>Bacillati</taxon>
        <taxon>Actinomycetota</taxon>
        <taxon>Actinomycetes</taxon>
        <taxon>Mycobacteriales</taxon>
        <taxon>Corynebacteriaceae</taxon>
        <taxon>Corynebacterium</taxon>
    </lineage>
</organism>
<dbReference type="EMBL" id="CP126970">
    <property type="protein sequence ID" value="WIM70337.1"/>
    <property type="molecule type" value="Genomic_DNA"/>
</dbReference>
<sequence length="102" mass="10998">MRALYLGIAAVFCVVALVLKFLAISDLGAVIALLLAGVFLVMGLKITAATRPQTPIELDDDKRATLRAMLERGDEGAAVRQVQMWFRDATPESARAAVQGLR</sequence>
<dbReference type="RefSeq" id="WP_284874927.1">
    <property type="nucleotide sequence ID" value="NZ_CP126970.1"/>
</dbReference>